<protein>
    <recommendedName>
        <fullName evidence="2 5">Cell shape-determining protein MreC</fullName>
    </recommendedName>
    <alternativeName>
        <fullName evidence="4 5">Cell shape protein MreC</fullName>
    </alternativeName>
</protein>
<evidence type="ECO:0000256" key="4">
    <source>
        <dbReference type="ARBA" id="ARBA00032089"/>
    </source>
</evidence>
<keyword evidence="3 5" id="KW-0133">Cell shape</keyword>
<reference evidence="8" key="1">
    <citation type="submission" date="2020-10" db="EMBL/GenBank/DDBJ databases">
        <authorList>
            <person name="Gilroy R."/>
        </authorList>
    </citation>
    <scope>NUCLEOTIDE SEQUENCE</scope>
    <source>
        <strain evidence="8">ChiBcec16-1751</strain>
    </source>
</reference>
<dbReference type="Gene3D" id="2.40.10.340">
    <property type="entry name" value="Rod shape-determining protein MreC, domain 1"/>
    <property type="match status" value="1"/>
</dbReference>
<evidence type="ECO:0000256" key="6">
    <source>
        <dbReference type="SAM" id="Coils"/>
    </source>
</evidence>
<organism evidence="8 9">
    <name type="scientific">Candidatus Avoscillospira avistercoris</name>
    <dbReference type="NCBI Taxonomy" id="2840707"/>
    <lineage>
        <taxon>Bacteria</taxon>
        <taxon>Bacillati</taxon>
        <taxon>Bacillota</taxon>
        <taxon>Clostridia</taxon>
        <taxon>Eubacteriales</taxon>
        <taxon>Oscillospiraceae</taxon>
        <taxon>Oscillospiraceae incertae sedis</taxon>
        <taxon>Candidatus Avoscillospira</taxon>
    </lineage>
</organism>
<dbReference type="InterPro" id="IPR055342">
    <property type="entry name" value="MreC_beta-barrel_core"/>
</dbReference>
<keyword evidence="6" id="KW-0175">Coiled coil</keyword>
<dbReference type="PANTHER" id="PTHR34138:SF1">
    <property type="entry name" value="CELL SHAPE-DETERMINING PROTEIN MREC"/>
    <property type="match status" value="1"/>
</dbReference>
<name>A0A9D1JTA2_9FIRM</name>
<proteinExistence type="inferred from homology"/>
<sequence>MKKFFSGRVKMILAAAMSLAILFAVVGVISDGATLGQQVTGLVLSPFRAATAAVVRQVEQFYDYLFRYDALEAENELLKQRVAELEEDARDVAQYERENEYLTALLGLQEDHPDFTFRSAYVTSWESSNWKTACTISRGTEAGIEEGMCAVTAYGQVVGMVTEAGPTWATVTTILDPSMEISASIAASGYTGVVQGSYDKDGTLRMNYLSTGAVLKNNDQVVTTGSTFYPKNLLLGYISDAGHDETGVGKFAKLTPAADLGDLEQVFLIADYQS</sequence>
<dbReference type="NCBIfam" id="TIGR00219">
    <property type="entry name" value="mreC"/>
    <property type="match status" value="1"/>
</dbReference>
<dbReference type="InterPro" id="IPR007221">
    <property type="entry name" value="MreC"/>
</dbReference>
<dbReference type="InterPro" id="IPR042175">
    <property type="entry name" value="Cell/Rod_MreC_2"/>
</dbReference>
<dbReference type="Pfam" id="PF04085">
    <property type="entry name" value="MreC"/>
    <property type="match status" value="1"/>
</dbReference>
<feature type="domain" description="Rod shape-determining protein MreC beta-barrel core" evidence="7">
    <location>
        <begin position="124"/>
        <end position="269"/>
    </location>
</feature>
<dbReference type="InterPro" id="IPR042177">
    <property type="entry name" value="Cell/Rod_1"/>
</dbReference>
<dbReference type="GO" id="GO:0008360">
    <property type="term" value="P:regulation of cell shape"/>
    <property type="evidence" value="ECO:0007669"/>
    <property type="project" value="UniProtKB-KW"/>
</dbReference>
<dbReference type="PANTHER" id="PTHR34138">
    <property type="entry name" value="CELL SHAPE-DETERMINING PROTEIN MREC"/>
    <property type="match status" value="1"/>
</dbReference>
<gene>
    <name evidence="8" type="primary">mreC</name>
    <name evidence="8" type="ORF">IAA83_01110</name>
</gene>
<dbReference type="Gene3D" id="2.40.10.350">
    <property type="entry name" value="Rod shape-determining protein MreC, domain 2"/>
    <property type="match status" value="1"/>
</dbReference>
<comment type="function">
    <text evidence="5">Involved in formation and maintenance of cell shape.</text>
</comment>
<evidence type="ECO:0000259" key="7">
    <source>
        <dbReference type="Pfam" id="PF04085"/>
    </source>
</evidence>
<comment type="similarity">
    <text evidence="1 5">Belongs to the MreC family.</text>
</comment>
<accession>A0A9D1JTA2</accession>
<dbReference type="GO" id="GO:0005886">
    <property type="term" value="C:plasma membrane"/>
    <property type="evidence" value="ECO:0007669"/>
    <property type="project" value="TreeGrafter"/>
</dbReference>
<dbReference type="SUPFAM" id="SSF159659">
    <property type="entry name" value="Cgl1923-like"/>
    <property type="match status" value="1"/>
</dbReference>
<comment type="caution">
    <text evidence="8">The sequence shown here is derived from an EMBL/GenBank/DDBJ whole genome shotgun (WGS) entry which is preliminary data.</text>
</comment>
<evidence type="ECO:0000256" key="2">
    <source>
        <dbReference type="ARBA" id="ARBA00013855"/>
    </source>
</evidence>
<evidence type="ECO:0000313" key="9">
    <source>
        <dbReference type="Proteomes" id="UP000886741"/>
    </source>
</evidence>
<reference evidence="8" key="2">
    <citation type="journal article" date="2021" name="PeerJ">
        <title>Extensive microbial diversity within the chicken gut microbiome revealed by metagenomics and culture.</title>
        <authorList>
            <person name="Gilroy R."/>
            <person name="Ravi A."/>
            <person name="Getino M."/>
            <person name="Pursley I."/>
            <person name="Horton D.L."/>
            <person name="Alikhan N.F."/>
            <person name="Baker D."/>
            <person name="Gharbi K."/>
            <person name="Hall N."/>
            <person name="Watson M."/>
            <person name="Adriaenssens E.M."/>
            <person name="Foster-Nyarko E."/>
            <person name="Jarju S."/>
            <person name="Secka A."/>
            <person name="Antonio M."/>
            <person name="Oren A."/>
            <person name="Chaudhuri R.R."/>
            <person name="La Ragione R."/>
            <person name="Hildebrand F."/>
            <person name="Pallen M.J."/>
        </authorList>
    </citation>
    <scope>NUCLEOTIDE SEQUENCE</scope>
    <source>
        <strain evidence="8">ChiBcec16-1751</strain>
    </source>
</reference>
<dbReference type="AlphaFoldDB" id="A0A9D1JTA2"/>
<feature type="coiled-coil region" evidence="6">
    <location>
        <begin position="68"/>
        <end position="98"/>
    </location>
</feature>
<dbReference type="Proteomes" id="UP000886741">
    <property type="component" value="Unassembled WGS sequence"/>
</dbReference>
<dbReference type="PIRSF" id="PIRSF038471">
    <property type="entry name" value="MreC"/>
    <property type="match status" value="1"/>
</dbReference>
<evidence type="ECO:0000256" key="1">
    <source>
        <dbReference type="ARBA" id="ARBA00009369"/>
    </source>
</evidence>
<dbReference type="EMBL" id="DVJJ01000020">
    <property type="protein sequence ID" value="HIS63954.1"/>
    <property type="molecule type" value="Genomic_DNA"/>
</dbReference>
<evidence type="ECO:0000313" key="8">
    <source>
        <dbReference type="EMBL" id="HIS63954.1"/>
    </source>
</evidence>
<evidence type="ECO:0000256" key="3">
    <source>
        <dbReference type="ARBA" id="ARBA00022960"/>
    </source>
</evidence>
<evidence type="ECO:0000256" key="5">
    <source>
        <dbReference type="PIRNR" id="PIRNR038471"/>
    </source>
</evidence>